<evidence type="ECO:0000313" key="2">
    <source>
        <dbReference type="EMBL" id="OLP90137.1"/>
    </source>
</evidence>
<keyword evidence="1" id="KW-0812">Transmembrane</keyword>
<protein>
    <submittedName>
        <fullName evidence="2">Uncharacterized protein</fullName>
    </submittedName>
</protein>
<evidence type="ECO:0000313" key="3">
    <source>
        <dbReference type="Proteomes" id="UP000186817"/>
    </source>
</evidence>
<organism evidence="2 3">
    <name type="scientific">Symbiodinium microadriaticum</name>
    <name type="common">Dinoflagellate</name>
    <name type="synonym">Zooxanthella microadriatica</name>
    <dbReference type="NCBI Taxonomy" id="2951"/>
    <lineage>
        <taxon>Eukaryota</taxon>
        <taxon>Sar</taxon>
        <taxon>Alveolata</taxon>
        <taxon>Dinophyceae</taxon>
        <taxon>Suessiales</taxon>
        <taxon>Symbiodiniaceae</taxon>
        <taxon>Symbiodinium</taxon>
    </lineage>
</organism>
<feature type="transmembrane region" description="Helical" evidence="1">
    <location>
        <begin position="33"/>
        <end position="59"/>
    </location>
</feature>
<dbReference type="OrthoDB" id="429618at2759"/>
<dbReference type="AlphaFoldDB" id="A0A1Q9D4R0"/>
<dbReference type="Proteomes" id="UP000186817">
    <property type="component" value="Unassembled WGS sequence"/>
</dbReference>
<sequence>MMGNHDDVIVAVLISTNTDQGHWQSLWKQAHCWLYRMILTLAIVIATAAVVLTMVKVMVMASTQTRVMIMVVAAVVVTGDGGCGEGDQGESMMMVKAVVMVTVMVVAMAMVMVIMMVHDDEDDGDEPVASSGCLDYGGTCFSVDSGGYGHECHLDFSTNTILKVYDTYLRGTIDGRYARVEAGQLVVVQSTLSFGGFYRFGGMVCIVPARASCPDGLPLTPVALSECPSEDMFLKGCDLAQPGELCEATATGVCKTRTDLGNCDFSDSDMSRGVYRKGLPATTWTTTSITTVTATSTYVVDGLWRYWGPCQVNSACLSSPNYPDAYGAREICFATLPDFTVVRVNKFATGTDGDFLTVNGKRYSGPQWLGPNSFVLHSKLSWRSEGQAGGGWELCVEDLPSCSDGLELRPVSVPDCPPGTESLPNCHSAAPGELCEGDGTCGTRTDIDNCYDSSYSHPPRRDVYKKFLGSTRTTTTSRSFTSTSTTLTTVTATYGDVVDGWWRYWGPCQVNGACLSSPNYPNAYGANEICVASLPDFSVVRVSAFTTETYKDFLTVNGKWYSGPQWLGPKSFVLHSNLSWRSDDQQGYSGWEICVELPSCSDGLELRPVSVLDCPPGTESLPNCHSAAPGELCEGDGTCGTRTDIDNCYDSFGNSFGWFGDYLNFFVKQLKLLHSDGDRLAVDGVRLSSRELRAELHWLGGTVRAKASIERRWPPSPPRFLLGLGRLYLEDLPGDGRRKISQKTERRDPGGQAGYASMFDLAEKMHPESLVEATATGVCNTRTDLGNCDLSDSDIYRKVAGRFLFWTVLQAPKVFRTVARGGRCDKHCSDREHHTHDDIDRFHNNSCMETRMRLESVPFVMDVLPCHRGVVILFILGIPTSERDNGSGRGRLLRGSNSCCDGRDVELPKYSHNRDHEGVELPELVQKCI</sequence>
<dbReference type="EMBL" id="LSRX01000726">
    <property type="protein sequence ID" value="OLP90137.1"/>
    <property type="molecule type" value="Genomic_DNA"/>
</dbReference>
<reference evidence="2 3" key="1">
    <citation type="submission" date="2016-02" db="EMBL/GenBank/DDBJ databases">
        <title>Genome analysis of coral dinoflagellate symbionts highlights evolutionary adaptations to a symbiotic lifestyle.</title>
        <authorList>
            <person name="Aranda M."/>
            <person name="Li Y."/>
            <person name="Liew Y.J."/>
            <person name="Baumgarten S."/>
            <person name="Simakov O."/>
            <person name="Wilson M."/>
            <person name="Piel J."/>
            <person name="Ashoor H."/>
            <person name="Bougouffa S."/>
            <person name="Bajic V.B."/>
            <person name="Ryu T."/>
            <person name="Ravasi T."/>
            <person name="Bayer T."/>
            <person name="Micklem G."/>
            <person name="Kim H."/>
            <person name="Bhak J."/>
            <person name="Lajeunesse T.C."/>
            <person name="Voolstra C.R."/>
        </authorList>
    </citation>
    <scope>NUCLEOTIDE SEQUENCE [LARGE SCALE GENOMIC DNA]</scope>
    <source>
        <strain evidence="2 3">CCMP2467</strain>
    </source>
</reference>
<feature type="transmembrane region" description="Helical" evidence="1">
    <location>
        <begin position="97"/>
        <end position="117"/>
    </location>
</feature>
<evidence type="ECO:0000256" key="1">
    <source>
        <dbReference type="SAM" id="Phobius"/>
    </source>
</evidence>
<name>A0A1Q9D4R0_SYMMI</name>
<keyword evidence="1" id="KW-0472">Membrane</keyword>
<keyword evidence="3" id="KW-1185">Reference proteome</keyword>
<comment type="caution">
    <text evidence="2">The sequence shown here is derived from an EMBL/GenBank/DDBJ whole genome shotgun (WGS) entry which is preliminary data.</text>
</comment>
<accession>A0A1Q9D4R0</accession>
<gene>
    <name evidence="2" type="ORF">AK812_SmicGene28308</name>
</gene>
<proteinExistence type="predicted"/>
<keyword evidence="1" id="KW-1133">Transmembrane helix</keyword>